<organism evidence="1 2">
    <name type="scientific">Acetobacterium wieringae</name>
    <dbReference type="NCBI Taxonomy" id="52694"/>
    <lineage>
        <taxon>Bacteria</taxon>
        <taxon>Bacillati</taxon>
        <taxon>Bacillota</taxon>
        <taxon>Clostridia</taxon>
        <taxon>Eubacteriales</taxon>
        <taxon>Eubacteriaceae</taxon>
        <taxon>Acetobacterium</taxon>
    </lineage>
</organism>
<dbReference type="STRING" id="52694.ACWI_09980"/>
<comment type="caution">
    <text evidence="1">The sequence shown here is derived from an EMBL/GenBank/DDBJ whole genome shotgun (WGS) entry which is preliminary data.</text>
</comment>
<name>A0A1F2PJI6_9FIRM</name>
<dbReference type="AlphaFoldDB" id="A0A1F2PJI6"/>
<proteinExistence type="predicted"/>
<accession>A0A1F2PJI6</accession>
<dbReference type="EMBL" id="LKEU01000020">
    <property type="protein sequence ID" value="OFV71498.1"/>
    <property type="molecule type" value="Genomic_DNA"/>
</dbReference>
<sequence>MNNITELKTMVQIEVNEETPCLLAKTKPLVDILNEIQPNDYWHTDYFHAPFNEKDMKPILIKGLHYLERFQKHYIERCYEEKIIAPYYTREMMGRQFMMACKALKAIETGHYKDAYHRLWYCIDGFSSLNNTNPTINLNEYLIYRSLISCFIQSLLKQEMVIKKEKSDKRGKIFG</sequence>
<evidence type="ECO:0000313" key="2">
    <source>
        <dbReference type="Proteomes" id="UP000176244"/>
    </source>
</evidence>
<protein>
    <submittedName>
        <fullName evidence="1">Uncharacterized protein</fullName>
    </submittedName>
</protein>
<reference evidence="1 2" key="1">
    <citation type="submission" date="2015-09" db="EMBL/GenBank/DDBJ databases">
        <title>Genome sequence of Acetobacterium wieringae DSM 1911.</title>
        <authorList>
            <person name="Poehlein A."/>
            <person name="Bengelsdorf F.R."/>
            <person name="Schiel-Bengelsdorf B."/>
            <person name="Duerre P."/>
            <person name="Daniel R."/>
        </authorList>
    </citation>
    <scope>NUCLEOTIDE SEQUENCE [LARGE SCALE GENOMIC DNA]</scope>
    <source>
        <strain evidence="1 2">DSM 1911</strain>
    </source>
</reference>
<gene>
    <name evidence="1" type="ORF">ACWI_09980</name>
</gene>
<evidence type="ECO:0000313" key="1">
    <source>
        <dbReference type="EMBL" id="OFV71498.1"/>
    </source>
</evidence>
<dbReference type="Proteomes" id="UP000176244">
    <property type="component" value="Unassembled WGS sequence"/>
</dbReference>
<dbReference type="OrthoDB" id="1777999at2"/>
<dbReference type="RefSeq" id="WP_070370340.1">
    <property type="nucleotide sequence ID" value="NZ_LKEU01000020.1"/>
</dbReference>